<dbReference type="EMBL" id="JACHXN010000017">
    <property type="protein sequence ID" value="MBB3148081.1"/>
    <property type="molecule type" value="Genomic_DNA"/>
</dbReference>
<dbReference type="RefSeq" id="WP_162701798.1">
    <property type="nucleotide sequence ID" value="NZ_JACHXN010000017.1"/>
</dbReference>
<protein>
    <submittedName>
        <fullName evidence="1">Regulator of RNase E activity RraA</fullName>
    </submittedName>
</protein>
<reference evidence="1 2" key="1">
    <citation type="submission" date="2020-08" db="EMBL/GenBank/DDBJ databases">
        <title>Genomic Encyclopedia of Type Strains, Phase III (KMG-III): the genomes of soil and plant-associated and newly described type strains.</title>
        <authorList>
            <person name="Whitman W."/>
        </authorList>
    </citation>
    <scope>NUCLEOTIDE SEQUENCE [LARGE SCALE GENOMIC DNA]</scope>
    <source>
        <strain evidence="1 2">CECT 7015</strain>
    </source>
</reference>
<comment type="caution">
    <text evidence="1">The sequence shown here is derived from an EMBL/GenBank/DDBJ whole genome shotgun (WGS) entry which is preliminary data.</text>
</comment>
<organism evidence="1 2">
    <name type="scientific">Phyllobacterium trifolii</name>
    <dbReference type="NCBI Taxonomy" id="300193"/>
    <lineage>
        <taxon>Bacteria</taxon>
        <taxon>Pseudomonadati</taxon>
        <taxon>Pseudomonadota</taxon>
        <taxon>Alphaproteobacteria</taxon>
        <taxon>Hyphomicrobiales</taxon>
        <taxon>Phyllobacteriaceae</taxon>
        <taxon>Phyllobacterium</taxon>
    </lineage>
</organism>
<keyword evidence="2" id="KW-1185">Reference proteome</keyword>
<dbReference type="AlphaFoldDB" id="A0A839UHF3"/>
<evidence type="ECO:0000313" key="1">
    <source>
        <dbReference type="EMBL" id="MBB3148081.1"/>
    </source>
</evidence>
<name>A0A839UHF3_9HYPH</name>
<gene>
    <name evidence="1" type="ORF">FHS21_004524</name>
</gene>
<evidence type="ECO:0000313" key="2">
    <source>
        <dbReference type="Proteomes" id="UP000554520"/>
    </source>
</evidence>
<dbReference type="Gene3D" id="3.50.30.40">
    <property type="entry name" value="Ribonuclease E inhibitor RraA/RraA-like"/>
    <property type="match status" value="1"/>
</dbReference>
<sequence>MCEASCVAGSCSDKFMSSGAKTRGAAATIVNCTVRDLAQVRALGYSTSGPPFEIGERHWAGERY</sequence>
<accession>A0A839UHF3</accession>
<dbReference type="Proteomes" id="UP000554520">
    <property type="component" value="Unassembled WGS sequence"/>
</dbReference>
<proteinExistence type="predicted"/>